<dbReference type="PATRIC" id="fig|911238.3.peg.1269"/>
<evidence type="ECO:0000256" key="3">
    <source>
        <dbReference type="ARBA" id="ARBA00022737"/>
    </source>
</evidence>
<comment type="caution">
    <text evidence="7">The sequence shown here is derived from an EMBL/GenBank/DDBJ whole genome shotgun (WGS) entry which is preliminary data.</text>
</comment>
<dbReference type="FunFam" id="2.160.10.10:FF:000008">
    <property type="entry name" value="Maltose O-acetyltransferase"/>
    <property type="match status" value="1"/>
</dbReference>
<keyword evidence="8" id="KW-1185">Reference proteome</keyword>
<gene>
    <name evidence="7" type="ORF">SS7213T_07373</name>
</gene>
<evidence type="ECO:0000256" key="4">
    <source>
        <dbReference type="ARBA" id="ARBA00023315"/>
    </source>
</evidence>
<comment type="similarity">
    <text evidence="1 5">Belongs to the transferase hexapeptide repeat family.</text>
</comment>
<dbReference type="InterPro" id="IPR011004">
    <property type="entry name" value="Trimer_LpxA-like_sf"/>
</dbReference>
<dbReference type="EMBL" id="AEUN01000430">
    <property type="protein sequence ID" value="EHJ07813.1"/>
    <property type="molecule type" value="Genomic_DNA"/>
</dbReference>
<evidence type="ECO:0000313" key="7">
    <source>
        <dbReference type="EMBL" id="EHJ07813.1"/>
    </source>
</evidence>
<dbReference type="GO" id="GO:0008870">
    <property type="term" value="F:galactoside O-acetyltransferase activity"/>
    <property type="evidence" value="ECO:0007669"/>
    <property type="project" value="TreeGrafter"/>
</dbReference>
<reference evidence="7 8" key="1">
    <citation type="journal article" date="2012" name="BMC Genomics">
        <title>Comparative genomic analysis of the genus Staphylococcus including Staphylococcus aureus and its newly described sister species Staphylococcus simiae.</title>
        <authorList>
            <person name="Suzuki H."/>
            <person name="Lefebure T."/>
            <person name="Pavinski Bitar P."/>
            <person name="Stanhope M.J."/>
        </authorList>
    </citation>
    <scope>NUCLEOTIDE SEQUENCE [LARGE SCALE GENOMIC DNA]</scope>
    <source>
        <strain evidence="7 8">CCM 7213</strain>
    </source>
</reference>
<dbReference type="EC" id="2.3.1.-" evidence="5"/>
<dbReference type="PANTHER" id="PTHR43017:SF1">
    <property type="entry name" value="ACETYLTRANSFERASE YJL218W-RELATED"/>
    <property type="match status" value="1"/>
</dbReference>
<evidence type="ECO:0000256" key="1">
    <source>
        <dbReference type="ARBA" id="ARBA00007274"/>
    </source>
</evidence>
<dbReference type="InterPro" id="IPR024688">
    <property type="entry name" value="Mac_dom"/>
</dbReference>
<dbReference type="InterPro" id="IPR039369">
    <property type="entry name" value="LacA-like"/>
</dbReference>
<dbReference type="AlphaFoldDB" id="G5JJ26"/>
<dbReference type="SMART" id="SM01266">
    <property type="entry name" value="Mac"/>
    <property type="match status" value="1"/>
</dbReference>
<evidence type="ECO:0000256" key="5">
    <source>
        <dbReference type="RuleBase" id="RU367021"/>
    </source>
</evidence>
<keyword evidence="2 5" id="KW-0808">Transferase</keyword>
<keyword evidence="4 5" id="KW-0012">Acyltransferase</keyword>
<dbReference type="RefSeq" id="WP_002464171.1">
    <property type="nucleotide sequence ID" value="NZ_AEUN01000430.1"/>
</dbReference>
<dbReference type="PANTHER" id="PTHR43017">
    <property type="entry name" value="GALACTOSIDE O-ACETYLTRANSFERASE"/>
    <property type="match status" value="1"/>
</dbReference>
<dbReference type="Gene3D" id="2.160.10.10">
    <property type="entry name" value="Hexapeptide repeat proteins"/>
    <property type="match status" value="1"/>
</dbReference>
<evidence type="ECO:0000259" key="6">
    <source>
        <dbReference type="SMART" id="SM01266"/>
    </source>
</evidence>
<dbReference type="OrthoDB" id="9782926at2"/>
<evidence type="ECO:0000313" key="8">
    <source>
        <dbReference type="Proteomes" id="UP000005413"/>
    </source>
</evidence>
<protein>
    <recommendedName>
        <fullName evidence="5">Acetyltransferase</fullName>
        <ecNumber evidence="5">2.3.1.-</ecNumber>
    </recommendedName>
</protein>
<keyword evidence="3" id="KW-0677">Repeat</keyword>
<feature type="domain" description="Maltose/galactoside acetyltransferase" evidence="6">
    <location>
        <begin position="4"/>
        <end position="59"/>
    </location>
</feature>
<dbReference type="Proteomes" id="UP000005413">
    <property type="component" value="Unassembled WGS sequence"/>
</dbReference>
<dbReference type="SUPFAM" id="SSF51161">
    <property type="entry name" value="Trimeric LpxA-like enzymes"/>
    <property type="match status" value="1"/>
</dbReference>
<sequence length="188" mass="20783">MSEKEKMLAHQWYDANFDQELIADRQRAKELCFDLNHTRPSNNEQRKQLIDELFQSKTNNVDIAIPFDTDYGWNVTLGKNVFVNTNCYFMDGGSITIGDNVFIGPNCGFYTATHPLDYKKRNEGLELAEPIVIGSNTWFGGHVAVMPGVTIGQGSVIGAGSVVTKDIPPNSLAVGNPCKVIKQIDNEG</sequence>
<accession>G5JJ26</accession>
<dbReference type="InterPro" id="IPR001451">
    <property type="entry name" value="Hexapep"/>
</dbReference>
<dbReference type="CDD" id="cd03357">
    <property type="entry name" value="LbH_MAT_GAT"/>
    <property type="match status" value="1"/>
</dbReference>
<evidence type="ECO:0000256" key="2">
    <source>
        <dbReference type="ARBA" id="ARBA00022679"/>
    </source>
</evidence>
<dbReference type="Pfam" id="PF14602">
    <property type="entry name" value="Hexapep_2"/>
    <property type="match status" value="1"/>
</dbReference>
<name>G5JJ26_9STAP</name>
<proteinExistence type="inferred from homology"/>
<dbReference type="Pfam" id="PF00132">
    <property type="entry name" value="Hexapep"/>
    <property type="match status" value="1"/>
</dbReference>
<dbReference type="Pfam" id="PF12464">
    <property type="entry name" value="Mac"/>
    <property type="match status" value="1"/>
</dbReference>
<organism evidence="7 8">
    <name type="scientific">Staphylococcus simiae CCM 7213 = CCUG 51256</name>
    <dbReference type="NCBI Taxonomy" id="911238"/>
    <lineage>
        <taxon>Bacteria</taxon>
        <taxon>Bacillati</taxon>
        <taxon>Bacillota</taxon>
        <taxon>Bacilli</taxon>
        <taxon>Bacillales</taxon>
        <taxon>Staphylococcaceae</taxon>
        <taxon>Staphylococcus</taxon>
    </lineage>
</organism>